<dbReference type="Pfam" id="PF01011">
    <property type="entry name" value="PQQ"/>
    <property type="match status" value="1"/>
</dbReference>
<dbReference type="PANTHER" id="PTHR32303:SF4">
    <property type="entry name" value="QUINOPROTEIN GLUCOSE DEHYDROGENASE"/>
    <property type="match status" value="1"/>
</dbReference>
<evidence type="ECO:0000256" key="2">
    <source>
        <dbReference type="ARBA" id="ARBA00008156"/>
    </source>
</evidence>
<dbReference type="SMART" id="SM00564">
    <property type="entry name" value="PQQ"/>
    <property type="match status" value="5"/>
</dbReference>
<evidence type="ECO:0000256" key="1">
    <source>
        <dbReference type="ARBA" id="ARBA00001931"/>
    </source>
</evidence>
<comment type="similarity">
    <text evidence="2">Belongs to the bacterial PQQ dehydrogenase family.</text>
</comment>
<feature type="transmembrane region" description="Helical" evidence="4">
    <location>
        <begin position="80"/>
        <end position="99"/>
    </location>
</feature>
<feature type="transmembrane region" description="Helical" evidence="4">
    <location>
        <begin position="31"/>
        <end position="48"/>
    </location>
</feature>
<feature type="transmembrane region" description="Helical" evidence="4">
    <location>
        <begin position="55"/>
        <end position="74"/>
    </location>
</feature>
<sequence length="809" mass="86398">MAVKLLGFLTAIFGLSLIGFGYKLAAVGGSPFYAVIGLGLLAAGIQLARRRQSGFWLYALTLVAAFGWTIQEVGSDKWQWIPRGTLILFLGLLLGLPFVPAGLRDAPESPWAPSLRNGPLALRAVVALLAILGVAAWFVDPVETKGSLPKVAQAGNAAVDPSGVAYPADDWVAYGGTNLGQRYSALKDIDTGNVRGLKVAWEHHTGDLREGDSTDSKEYTFEATPIKVNGLLYLCTPHSIVQALEPETGKLAWAFDPKMKRDAQYQHQTCRGVSYNDSTGFVPPAETDPAIAQAVAAAVAECPRRIIAASVEAKLYALNADTGAPCRSFGTDGVVDLKAQMPGLQRATYQQTSAPLVTRDLVILGSAIADNYYETNPSGAIRAYDVRTGAIVWKFDAGKPDDTAPLKAGELYEPNSAVAWTQLAADEGLGQVYVPFGNRSPDQVGVSRSKEDEAFIDALAALDLKTGRLIWKFQTAAHDLWDRDNPSQPVLLTLPHKGADVPAILIPTKIGNVWVLDRRTGDPIVPVEPVKVSTETDIPGEALSPTQPMSALRFTPAPLTEAAMWGTTPFDQIQCRITFRSNRYDGNPFTPPQASGGSIVWPGNIGVFNWGSVAVDPVNHWMIATPQYLPYIYQLYRRPADALNKRLFSTDPDSKPGNENLGGPYAVSIAHMRSALGVPCNAPPWGVRVGVNLADGTTVWKHRNGTVAGQKVAGLAVPIPFEMGMLAHGGTLTTAGGVAFAGATLDDLIRGYDMQTGETLWSMKLPAGGQATPMTYRGKDGKQYVVIAAGGHGSLGTTPGDSVIAYRLD</sequence>
<feature type="transmembrane region" description="Helical" evidence="4">
    <location>
        <begin position="120"/>
        <end position="139"/>
    </location>
</feature>
<protein>
    <submittedName>
        <fullName evidence="6">Quinoprotein glucose dehydrogenase</fullName>
    </submittedName>
</protein>
<keyword evidence="4" id="KW-1133">Transmembrane helix</keyword>
<keyword evidence="4" id="KW-0812">Transmembrane</keyword>
<dbReference type="NCBIfam" id="TIGR03074">
    <property type="entry name" value="PQQ_membr_DH"/>
    <property type="match status" value="1"/>
</dbReference>
<dbReference type="SUPFAM" id="SSF50998">
    <property type="entry name" value="Quinoprotein alcohol dehydrogenase-like"/>
    <property type="match status" value="1"/>
</dbReference>
<dbReference type="GO" id="GO:0016020">
    <property type="term" value="C:membrane"/>
    <property type="evidence" value="ECO:0007669"/>
    <property type="project" value="InterPro"/>
</dbReference>
<keyword evidence="4" id="KW-0472">Membrane</keyword>
<dbReference type="InterPro" id="IPR018391">
    <property type="entry name" value="PQQ_b-propeller_rpt"/>
</dbReference>
<dbReference type="EMBL" id="FOTK01000035">
    <property type="protein sequence ID" value="SFM51292.1"/>
    <property type="molecule type" value="Genomic_DNA"/>
</dbReference>
<evidence type="ECO:0000256" key="3">
    <source>
        <dbReference type="ARBA" id="ARBA00023002"/>
    </source>
</evidence>
<name>A0A1I4RG91_9HYPH</name>
<dbReference type="Proteomes" id="UP000199048">
    <property type="component" value="Unassembled WGS sequence"/>
</dbReference>
<evidence type="ECO:0000256" key="4">
    <source>
        <dbReference type="SAM" id="Phobius"/>
    </source>
</evidence>
<evidence type="ECO:0000313" key="7">
    <source>
        <dbReference type="Proteomes" id="UP000199048"/>
    </source>
</evidence>
<dbReference type="GO" id="GO:0008876">
    <property type="term" value="F:quinoprotein glucose dehydrogenase activity"/>
    <property type="evidence" value="ECO:0007669"/>
    <property type="project" value="TreeGrafter"/>
</dbReference>
<evidence type="ECO:0000259" key="5">
    <source>
        <dbReference type="Pfam" id="PF01011"/>
    </source>
</evidence>
<dbReference type="InterPro" id="IPR011047">
    <property type="entry name" value="Quinoprotein_ADH-like_sf"/>
</dbReference>
<dbReference type="OrthoDB" id="9794322at2"/>
<gene>
    <name evidence="6" type="ORF">SAMN05192568_103554</name>
</gene>
<organism evidence="6 7">
    <name type="scientific">Methylobacterium pseudosasicola</name>
    <dbReference type="NCBI Taxonomy" id="582667"/>
    <lineage>
        <taxon>Bacteria</taxon>
        <taxon>Pseudomonadati</taxon>
        <taxon>Pseudomonadota</taxon>
        <taxon>Alphaproteobacteria</taxon>
        <taxon>Hyphomicrobiales</taxon>
        <taxon>Methylobacteriaceae</taxon>
        <taxon>Methylobacterium</taxon>
    </lineage>
</organism>
<accession>A0A1I4RG91</accession>
<dbReference type="Gene3D" id="2.140.10.10">
    <property type="entry name" value="Quinoprotein alcohol dehydrogenase-like superfamily"/>
    <property type="match status" value="1"/>
</dbReference>
<keyword evidence="3" id="KW-0560">Oxidoreductase</keyword>
<reference evidence="7" key="1">
    <citation type="submission" date="2016-10" db="EMBL/GenBank/DDBJ databases">
        <authorList>
            <person name="Varghese N."/>
            <person name="Submissions S."/>
        </authorList>
    </citation>
    <scope>NUCLEOTIDE SEQUENCE [LARGE SCALE GENOMIC DNA]</scope>
    <source>
        <strain evidence="7">BL36</strain>
    </source>
</reference>
<dbReference type="InterPro" id="IPR017511">
    <property type="entry name" value="PQQ_mDH"/>
</dbReference>
<comment type="cofactor">
    <cofactor evidence="1">
        <name>pyrroloquinoline quinone</name>
        <dbReference type="ChEBI" id="CHEBI:58442"/>
    </cofactor>
</comment>
<keyword evidence="7" id="KW-1185">Reference proteome</keyword>
<feature type="domain" description="Pyrrolo-quinoline quinone repeat" evidence="5">
    <location>
        <begin position="171"/>
        <end position="785"/>
    </location>
</feature>
<dbReference type="CDD" id="cd10280">
    <property type="entry name" value="PQQ_mGDH"/>
    <property type="match status" value="1"/>
</dbReference>
<dbReference type="InterPro" id="IPR002372">
    <property type="entry name" value="PQQ_rpt_dom"/>
</dbReference>
<proteinExistence type="inferred from homology"/>
<dbReference type="PANTHER" id="PTHR32303">
    <property type="entry name" value="QUINOPROTEIN ALCOHOL DEHYDROGENASE (CYTOCHROME C)"/>
    <property type="match status" value="1"/>
</dbReference>
<dbReference type="AlphaFoldDB" id="A0A1I4RG91"/>
<dbReference type="GO" id="GO:0048038">
    <property type="term" value="F:quinone binding"/>
    <property type="evidence" value="ECO:0007669"/>
    <property type="project" value="InterPro"/>
</dbReference>
<dbReference type="STRING" id="582667.SAMN05192568_103554"/>
<evidence type="ECO:0000313" key="6">
    <source>
        <dbReference type="EMBL" id="SFM51292.1"/>
    </source>
</evidence>
<dbReference type="RefSeq" id="WP_092044987.1">
    <property type="nucleotide sequence ID" value="NZ_FOTK01000035.1"/>
</dbReference>